<reference evidence="3 4" key="1">
    <citation type="submission" date="2019-05" db="EMBL/GenBank/DDBJ databases">
        <title>Emergence of the Ug99 lineage of the wheat stem rust pathogen through somatic hybridization.</title>
        <authorList>
            <person name="Li F."/>
            <person name="Upadhyaya N.M."/>
            <person name="Sperschneider J."/>
            <person name="Matny O."/>
            <person name="Nguyen-Phuc H."/>
            <person name="Mago R."/>
            <person name="Raley C."/>
            <person name="Miller M.E."/>
            <person name="Silverstein K.A.T."/>
            <person name="Henningsen E."/>
            <person name="Hirsch C.D."/>
            <person name="Visser B."/>
            <person name="Pretorius Z.A."/>
            <person name="Steffenson B.J."/>
            <person name="Schwessinger B."/>
            <person name="Dodds P.N."/>
            <person name="Figueroa M."/>
        </authorList>
    </citation>
    <scope>NUCLEOTIDE SEQUENCE [LARGE SCALE GENOMIC DNA]</scope>
    <source>
        <strain evidence="1">21-0</strain>
        <strain evidence="2 4">Ug99</strain>
    </source>
</reference>
<evidence type="ECO:0000313" key="1">
    <source>
        <dbReference type="EMBL" id="KAA1065820.1"/>
    </source>
</evidence>
<organism evidence="2 4">
    <name type="scientific">Puccinia graminis f. sp. tritici</name>
    <dbReference type="NCBI Taxonomy" id="56615"/>
    <lineage>
        <taxon>Eukaryota</taxon>
        <taxon>Fungi</taxon>
        <taxon>Dikarya</taxon>
        <taxon>Basidiomycota</taxon>
        <taxon>Pucciniomycotina</taxon>
        <taxon>Pucciniomycetes</taxon>
        <taxon>Pucciniales</taxon>
        <taxon>Pucciniaceae</taxon>
        <taxon>Puccinia</taxon>
    </lineage>
</organism>
<dbReference type="Proteomes" id="UP000325313">
    <property type="component" value="Unassembled WGS sequence"/>
</dbReference>
<dbReference type="AlphaFoldDB" id="A0A5B0M3R8"/>
<dbReference type="EMBL" id="VDEP01000483">
    <property type="protein sequence ID" value="KAA1070889.1"/>
    <property type="molecule type" value="Genomic_DNA"/>
</dbReference>
<name>A0A5B0M3R8_PUCGR</name>
<evidence type="ECO:0000313" key="4">
    <source>
        <dbReference type="Proteomes" id="UP000325313"/>
    </source>
</evidence>
<dbReference type="EMBL" id="VSWC01000196">
    <property type="protein sequence ID" value="KAA1065820.1"/>
    <property type="molecule type" value="Genomic_DNA"/>
</dbReference>
<comment type="caution">
    <text evidence="2">The sequence shown here is derived from an EMBL/GenBank/DDBJ whole genome shotgun (WGS) entry which is preliminary data.</text>
</comment>
<gene>
    <name evidence="1" type="ORF">PGT21_011152</name>
    <name evidence="2" type="ORF">PGTUg99_002452</name>
</gene>
<dbReference type="Proteomes" id="UP000324748">
    <property type="component" value="Unassembled WGS sequence"/>
</dbReference>
<sequence length="106" mass="11962">MSLFQVGPIIYLTPIHAVIARLAQSVEHSAFTYGRVICIRVLDSPVSRSPGSAPHDRQRAEYTEMSGVRAPHWALLFALFLEVHQRMDSDCLHLVHQPTLEDFPLV</sequence>
<accession>A0A5B0M3R8</accession>
<proteinExistence type="predicted"/>
<evidence type="ECO:0000313" key="3">
    <source>
        <dbReference type="Proteomes" id="UP000324748"/>
    </source>
</evidence>
<evidence type="ECO:0000313" key="2">
    <source>
        <dbReference type="EMBL" id="KAA1070889.1"/>
    </source>
</evidence>
<keyword evidence="3" id="KW-1185">Reference proteome</keyword>
<protein>
    <submittedName>
        <fullName evidence="2">Uncharacterized protein</fullName>
    </submittedName>
</protein>